<reference evidence="1 2" key="1">
    <citation type="submission" date="2020-08" db="EMBL/GenBank/DDBJ databases">
        <title>Genomic Encyclopedia of Type Strains, Phase IV (KMG-IV): sequencing the most valuable type-strain genomes for metagenomic binning, comparative biology and taxonomic classification.</title>
        <authorList>
            <person name="Goeker M."/>
        </authorList>
    </citation>
    <scope>NUCLEOTIDE SEQUENCE [LARGE SCALE GENOMIC DNA]</scope>
    <source>
        <strain evidence="1 2">DSM 45385</strain>
    </source>
</reference>
<comment type="caution">
    <text evidence="1">The sequence shown here is derived from an EMBL/GenBank/DDBJ whole genome shotgun (WGS) entry which is preliminary data.</text>
</comment>
<dbReference type="EMBL" id="JACHIN010000015">
    <property type="protein sequence ID" value="MBB5082918.1"/>
    <property type="molecule type" value="Genomic_DNA"/>
</dbReference>
<evidence type="ECO:0000313" key="1">
    <source>
        <dbReference type="EMBL" id="MBB5082918.1"/>
    </source>
</evidence>
<evidence type="ECO:0000313" key="2">
    <source>
        <dbReference type="Proteomes" id="UP000568380"/>
    </source>
</evidence>
<keyword evidence="2" id="KW-1185">Reference proteome</keyword>
<dbReference type="RefSeq" id="WP_184971556.1">
    <property type="nucleotide sequence ID" value="NZ_JACHIN010000015.1"/>
</dbReference>
<name>A0A7W8AB86_9ACTN</name>
<protein>
    <submittedName>
        <fullName evidence="1">Uncharacterized protein</fullName>
    </submittedName>
</protein>
<gene>
    <name evidence="1" type="ORF">HNR40_008421</name>
</gene>
<organism evidence="1 2">
    <name type="scientific">Nonomuraea endophytica</name>
    <dbReference type="NCBI Taxonomy" id="714136"/>
    <lineage>
        <taxon>Bacteria</taxon>
        <taxon>Bacillati</taxon>
        <taxon>Actinomycetota</taxon>
        <taxon>Actinomycetes</taxon>
        <taxon>Streptosporangiales</taxon>
        <taxon>Streptosporangiaceae</taxon>
        <taxon>Nonomuraea</taxon>
    </lineage>
</organism>
<accession>A0A7W8AB86</accession>
<dbReference type="AlphaFoldDB" id="A0A7W8AB86"/>
<dbReference type="Proteomes" id="UP000568380">
    <property type="component" value="Unassembled WGS sequence"/>
</dbReference>
<proteinExistence type="predicted"/>
<sequence length="81" mass="8577">MTTIELAQVLFTSALQPSDILTSDRVRTVIDDRLCACGGDTAVCAAYVAQEAGDHPDAFAARMRWALGAVTAAYPAYRLAA</sequence>